<name>A0A7X1NUS7_9DEIO</name>
<reference evidence="1 2" key="1">
    <citation type="submission" date="2019-10" db="EMBL/GenBank/DDBJ databases">
        <title>Deinococcus sp. isolated from soil.</title>
        <authorList>
            <person name="Li Y."/>
            <person name="Wang J."/>
        </authorList>
    </citation>
    <scope>NUCLEOTIDE SEQUENCE [LARGE SCALE GENOMIC DNA]</scope>
    <source>
        <strain evidence="1 2">SDU3-2</strain>
    </source>
</reference>
<organism evidence="1 2">
    <name type="scientific">Deinococcus terrestris</name>
    <dbReference type="NCBI Taxonomy" id="2651870"/>
    <lineage>
        <taxon>Bacteria</taxon>
        <taxon>Thermotogati</taxon>
        <taxon>Deinococcota</taxon>
        <taxon>Deinococci</taxon>
        <taxon>Deinococcales</taxon>
        <taxon>Deinococcaceae</taxon>
        <taxon>Deinococcus</taxon>
    </lineage>
</organism>
<sequence length="169" mass="18110">MTLALRTAVAATLPSEKRLDLQLAALPERDWAEVAALFARDLPELEVVVALPGGEALAHALGRLRGLTVLEVQADGRLPERVEGPVLGDAVIVTRHLTDGLAELELLLRTEAAALRVRAVAVGVERTNCPGRTRLELQGLKVLSAVALADTPAGLKFEQRIPARLRRVS</sequence>
<comment type="caution">
    <text evidence="1">The sequence shown here is derived from an EMBL/GenBank/DDBJ whole genome shotgun (WGS) entry which is preliminary data.</text>
</comment>
<dbReference type="EMBL" id="WBSL01000001">
    <property type="protein sequence ID" value="MPY66202.1"/>
    <property type="molecule type" value="Genomic_DNA"/>
</dbReference>
<protein>
    <submittedName>
        <fullName evidence="1">Uncharacterized protein</fullName>
    </submittedName>
</protein>
<proteinExistence type="predicted"/>
<dbReference type="RefSeq" id="WP_152869653.1">
    <property type="nucleotide sequence ID" value="NZ_WBSL01000001.1"/>
</dbReference>
<dbReference type="AlphaFoldDB" id="A0A7X1NUS7"/>
<evidence type="ECO:0000313" key="2">
    <source>
        <dbReference type="Proteomes" id="UP000484842"/>
    </source>
</evidence>
<dbReference type="Proteomes" id="UP000484842">
    <property type="component" value="Unassembled WGS sequence"/>
</dbReference>
<keyword evidence="2" id="KW-1185">Reference proteome</keyword>
<accession>A0A7X1NUS7</accession>
<evidence type="ECO:0000313" key="1">
    <source>
        <dbReference type="EMBL" id="MPY66202.1"/>
    </source>
</evidence>
<gene>
    <name evidence="1" type="ORF">F8S09_05745</name>
</gene>